<proteinExistence type="predicted"/>
<evidence type="ECO:0000313" key="2">
    <source>
        <dbReference type="EMBL" id="SER97255.1"/>
    </source>
</evidence>
<dbReference type="STRING" id="641238.SAMN04490244_104221"/>
<dbReference type="OrthoDB" id="7360198at2"/>
<reference evidence="2 3" key="1">
    <citation type="submission" date="2016-10" db="EMBL/GenBank/DDBJ databases">
        <authorList>
            <person name="de Groot N.N."/>
        </authorList>
    </citation>
    <scope>NUCLEOTIDE SEQUENCE [LARGE SCALE GENOMIC DNA]</scope>
    <source>
        <strain evidence="2 3">DSM 23042</strain>
    </source>
</reference>
<keyword evidence="1" id="KW-0732">Signal</keyword>
<organism evidence="2 3">
    <name type="scientific">Tranquillimonas rosea</name>
    <dbReference type="NCBI Taxonomy" id="641238"/>
    <lineage>
        <taxon>Bacteria</taxon>
        <taxon>Pseudomonadati</taxon>
        <taxon>Pseudomonadota</taxon>
        <taxon>Alphaproteobacteria</taxon>
        <taxon>Rhodobacterales</taxon>
        <taxon>Roseobacteraceae</taxon>
        <taxon>Tranquillimonas</taxon>
    </lineage>
</organism>
<evidence type="ECO:0000313" key="3">
    <source>
        <dbReference type="Proteomes" id="UP000198885"/>
    </source>
</evidence>
<feature type="chain" id="PRO_5011503399" evidence="1">
    <location>
        <begin position="20"/>
        <end position="111"/>
    </location>
</feature>
<gene>
    <name evidence="2" type="ORF">SAMN04490244_104221</name>
</gene>
<sequence>MIRFLAAAMVSALPVAAAAQSFTPLGTSEISSTLNGATVLYDSATQRFLSQGRLLYNNGGENWGRWKAEEGQYCSQWPPADGWTCYDVERNGAAIRFTGPDGRSREGRLAE</sequence>
<feature type="signal peptide" evidence="1">
    <location>
        <begin position="1"/>
        <end position="19"/>
    </location>
</feature>
<dbReference type="Proteomes" id="UP000198885">
    <property type="component" value="Unassembled WGS sequence"/>
</dbReference>
<protein>
    <submittedName>
        <fullName evidence="2">Uncharacterized protein</fullName>
    </submittedName>
</protein>
<accession>A0A1H9TJ58</accession>
<name>A0A1H9TJ58_9RHOB</name>
<dbReference type="RefSeq" id="WP_092691785.1">
    <property type="nucleotide sequence ID" value="NZ_FOGU01000004.1"/>
</dbReference>
<dbReference type="EMBL" id="FOGU01000004">
    <property type="protein sequence ID" value="SER97255.1"/>
    <property type="molecule type" value="Genomic_DNA"/>
</dbReference>
<dbReference type="AlphaFoldDB" id="A0A1H9TJ58"/>
<evidence type="ECO:0000256" key="1">
    <source>
        <dbReference type="SAM" id="SignalP"/>
    </source>
</evidence>
<keyword evidence="3" id="KW-1185">Reference proteome</keyword>